<feature type="signal peptide" evidence="1">
    <location>
        <begin position="1"/>
        <end position="22"/>
    </location>
</feature>
<dbReference type="OrthoDB" id="1684899at2"/>
<dbReference type="EMBL" id="CP000153">
    <property type="protein sequence ID" value="ABB44305.1"/>
    <property type="molecule type" value="Genomic_DNA"/>
</dbReference>
<dbReference type="InterPro" id="IPR052517">
    <property type="entry name" value="GlcG_carb_metab_protein"/>
</dbReference>
<evidence type="ECO:0000313" key="3">
    <source>
        <dbReference type="Proteomes" id="UP000002714"/>
    </source>
</evidence>
<keyword evidence="3" id="KW-1185">Reference proteome</keyword>
<dbReference type="InterPro" id="IPR038084">
    <property type="entry name" value="PduO/GlcC-like_sf"/>
</dbReference>
<dbReference type="STRING" id="326298.Suden_1027"/>
<evidence type="ECO:0008006" key="4">
    <source>
        <dbReference type="Google" id="ProtNLM"/>
    </source>
</evidence>
<proteinExistence type="predicted"/>
<name>Q30RS6_SULDN</name>
<dbReference type="RefSeq" id="WP_011372657.1">
    <property type="nucleotide sequence ID" value="NC_007575.1"/>
</dbReference>
<gene>
    <name evidence="2" type="ordered locus">Suden_1027</name>
</gene>
<dbReference type="InterPro" id="IPR005624">
    <property type="entry name" value="PduO/GlcC-like"/>
</dbReference>
<keyword evidence="1" id="KW-0732">Signal</keyword>
<dbReference type="Proteomes" id="UP000002714">
    <property type="component" value="Chromosome"/>
</dbReference>
<sequence length="167" mass="17476">MKKNIHVSTILLCCLFSADIFGGDVFTQKNIGLEAANDIAKMSVDACRNDGFNVSVVVVDKHGNVRSVMRDDLAAKFTIEIAQRKANLVIMAGTSSGAFRAARADIQQELNNIDGLIVMQGGVPIHAGGILIGAVGVSGAPGGEKDEACAAVAIKAMSERLEFASNE</sequence>
<feature type="chain" id="PRO_5004219591" description="Heme-binding protein" evidence="1">
    <location>
        <begin position="23"/>
        <end position="167"/>
    </location>
</feature>
<dbReference type="eggNOG" id="COG3193">
    <property type="taxonomic scope" value="Bacteria"/>
</dbReference>
<dbReference type="PANTHER" id="PTHR34309">
    <property type="entry name" value="SLR1406 PROTEIN"/>
    <property type="match status" value="1"/>
</dbReference>
<dbReference type="HOGENOM" id="CLU_103773_0_1_7"/>
<dbReference type="Pfam" id="PF03928">
    <property type="entry name" value="HbpS-like"/>
    <property type="match status" value="1"/>
</dbReference>
<dbReference type="KEGG" id="tdn:Suden_1027"/>
<protein>
    <recommendedName>
        <fullName evidence="4">Heme-binding protein</fullName>
    </recommendedName>
</protein>
<evidence type="ECO:0000256" key="1">
    <source>
        <dbReference type="SAM" id="SignalP"/>
    </source>
</evidence>
<dbReference type="SUPFAM" id="SSF143744">
    <property type="entry name" value="GlcG-like"/>
    <property type="match status" value="1"/>
</dbReference>
<dbReference type="Gene3D" id="3.30.450.150">
    <property type="entry name" value="Haem-degrading domain"/>
    <property type="match status" value="1"/>
</dbReference>
<dbReference type="AlphaFoldDB" id="Q30RS6"/>
<organism evidence="2 3">
    <name type="scientific">Sulfurimonas denitrificans (strain ATCC 33889 / DSM 1251)</name>
    <name type="common">Thiomicrospira denitrificans (strain ATCC 33889 / DSM 1251)</name>
    <dbReference type="NCBI Taxonomy" id="326298"/>
    <lineage>
        <taxon>Bacteria</taxon>
        <taxon>Pseudomonadati</taxon>
        <taxon>Campylobacterota</taxon>
        <taxon>Epsilonproteobacteria</taxon>
        <taxon>Campylobacterales</taxon>
        <taxon>Sulfurimonadaceae</taxon>
        <taxon>Sulfurimonas</taxon>
    </lineage>
</organism>
<accession>Q30RS6</accession>
<evidence type="ECO:0000313" key="2">
    <source>
        <dbReference type="EMBL" id="ABB44305.1"/>
    </source>
</evidence>
<dbReference type="PANTHER" id="PTHR34309:SF10">
    <property type="entry name" value="SLR1406 PROTEIN"/>
    <property type="match status" value="1"/>
</dbReference>
<reference evidence="2 3" key="1">
    <citation type="journal article" date="2008" name="Appl. Environ. Microbiol.">
        <title>Genome of the epsilonproteobacterial chemolithoautotroph Sulfurimonas denitrificans.</title>
        <authorList>
            <person name="Sievert S.M."/>
            <person name="Scott K.M."/>
            <person name="Klotz M.G."/>
            <person name="Chain P.S.G."/>
            <person name="Hauser L.J."/>
            <person name="Hemp J."/>
            <person name="Huegler M."/>
            <person name="Land M."/>
            <person name="Lapidus A."/>
            <person name="Larimer F.W."/>
            <person name="Lucas S."/>
            <person name="Malfatti S.A."/>
            <person name="Meyer F."/>
            <person name="Paulsen I.T."/>
            <person name="Ren Q."/>
            <person name="Simon J."/>
            <person name="Bailey K."/>
            <person name="Diaz E."/>
            <person name="Fitzpatrick K.A."/>
            <person name="Glover B."/>
            <person name="Gwatney N."/>
            <person name="Korajkic A."/>
            <person name="Long A."/>
            <person name="Mobberley J.M."/>
            <person name="Pantry S.N."/>
            <person name="Pazder G."/>
            <person name="Peterson S."/>
            <person name="Quintanilla J.D."/>
            <person name="Sprinkle R."/>
            <person name="Stephens J."/>
            <person name="Thomas P."/>
            <person name="Vaughn R."/>
            <person name="Weber M.J."/>
            <person name="Wooten L.L."/>
        </authorList>
    </citation>
    <scope>NUCLEOTIDE SEQUENCE [LARGE SCALE GENOMIC DNA]</scope>
    <source>
        <strain evidence="3">ATCC 33889 / DSM 1251</strain>
    </source>
</reference>